<dbReference type="InterPro" id="IPR037275">
    <property type="entry name" value="Znf_CTCHY_sf"/>
</dbReference>
<dbReference type="GO" id="GO:0008270">
    <property type="term" value="F:zinc ion binding"/>
    <property type="evidence" value="ECO:0007669"/>
    <property type="project" value="UniProtKB-KW"/>
</dbReference>
<dbReference type="InterPro" id="IPR041370">
    <property type="entry name" value="Mlase_EEF1AKMT1/ZCCHC4"/>
</dbReference>
<dbReference type="GO" id="GO:0008988">
    <property type="term" value="F:rRNA (adenine-N6-)-methyltransferase activity"/>
    <property type="evidence" value="ECO:0007669"/>
    <property type="project" value="InterPro"/>
</dbReference>
<dbReference type="Pfam" id="PF10237">
    <property type="entry name" value="N6-adenineMlase"/>
    <property type="match status" value="1"/>
</dbReference>
<evidence type="ECO:0000256" key="4">
    <source>
        <dbReference type="ARBA" id="ARBA00022679"/>
    </source>
</evidence>
<dbReference type="OrthoDB" id="431817at2759"/>
<evidence type="ECO:0000259" key="7">
    <source>
        <dbReference type="PROSITE" id="PS51270"/>
    </source>
</evidence>
<proteinExistence type="evidence at transcript level"/>
<dbReference type="InterPro" id="IPR039846">
    <property type="entry name" value="ZCCHC4"/>
</dbReference>
<reference evidence="8" key="1">
    <citation type="journal article" date="2013" name="Genome Biol. Evol.">
        <title>Punctuated emergences of genetic and phenotypic innovations in eumetazoan, bilaterian, euteleostome, and hominidae ancestors.</title>
        <authorList>
            <person name="Wenger Y."/>
            <person name="Galliot B."/>
        </authorList>
    </citation>
    <scope>NUCLEOTIDE SEQUENCE</scope>
    <source>
        <tissue evidence="8">Whole animals</tissue>
    </source>
</reference>
<feature type="domain" description="CCHC-type" evidence="6">
    <location>
        <begin position="417"/>
        <end position="432"/>
    </location>
</feature>
<dbReference type="PROSITE" id="PS51270">
    <property type="entry name" value="ZF_CTCHY"/>
    <property type="match status" value="1"/>
</dbReference>
<keyword evidence="2" id="KW-0963">Cytoplasm</keyword>
<keyword evidence="5" id="KW-0863">Zinc-finger</keyword>
<feature type="domain" description="CTCHY-type" evidence="7">
    <location>
        <begin position="346"/>
        <end position="407"/>
    </location>
</feature>
<dbReference type="PANTHER" id="PTHR13493:SF3">
    <property type="entry name" value="RRNA N6-ADENOSINE-METHYLTRANSFERASE ZCCHC4"/>
    <property type="match status" value="1"/>
</dbReference>
<dbReference type="PANTHER" id="PTHR13493">
    <property type="entry name" value="ZINC FINGER CCHC DOMAIN-CONTAINING"/>
    <property type="match status" value="1"/>
</dbReference>
<dbReference type="SUPFAM" id="SSF161245">
    <property type="entry name" value="Zinc hairpin stack"/>
    <property type="match status" value="1"/>
</dbReference>
<dbReference type="GO" id="GO:0005737">
    <property type="term" value="C:cytoplasm"/>
    <property type="evidence" value="ECO:0007669"/>
    <property type="project" value="UniProtKB-SubCell"/>
</dbReference>
<comment type="subcellular location">
    <subcellularLocation>
        <location evidence="1">Cytoplasm</location>
    </subcellularLocation>
</comment>
<evidence type="ECO:0000256" key="2">
    <source>
        <dbReference type="ARBA" id="ARBA00022490"/>
    </source>
</evidence>
<gene>
    <name evidence="8" type="primary">ZCCHC4</name>
</gene>
<keyword evidence="4" id="KW-0808">Transferase</keyword>
<dbReference type="PROSITE" id="PS50216">
    <property type="entry name" value="DHHC"/>
    <property type="match status" value="1"/>
</dbReference>
<dbReference type="GO" id="GO:0005730">
    <property type="term" value="C:nucleolus"/>
    <property type="evidence" value="ECO:0007669"/>
    <property type="project" value="TreeGrafter"/>
</dbReference>
<sequence length="461" mass="53826">VTRNIRNIKQSTVTMSAQNACNEFSCEYRGVDLIDSSLDTNPLCAHGPTLLFERFFKDKPSQKYYACSACRDRKECPFFQLYGEKLTNAKKFMQEETKKKLLKRKIIKKLCEGDVWCFSCDAGFQYVLLRQHKDHQTMVLSANHLMSPTTFIYPKEEKKSHAQYFFSEETCSVFLKTIKRMSFKNVLCVGAPRLHEVLLSQKVNSLLLDIDKRFSYFYDTNSFLHYNMFNGFFFNNDIGNKKLETFLSQSLEDTLIVIDPPFGALVSLLIKILQRLWNVCNKELPTMIIFPYFLENQILEKIPSLIMMDYKVCYSNHPHFNNSKNRGSPIRIFTNIAVDKVALPTENYRFCKICNRYVYKENKHCKQCNKCTSKDGRSYVHCTICKICVKPDRIHCMTCSRCESINHKCQIQVDFSCHCCGKIGHKRKDCPNLEIKTMMVEKKRKSLFKGGNRKKLCKAEM</sequence>
<evidence type="ECO:0000256" key="1">
    <source>
        <dbReference type="ARBA" id="ARBA00004496"/>
    </source>
</evidence>
<evidence type="ECO:0000259" key="6">
    <source>
        <dbReference type="PROSITE" id="PS50158"/>
    </source>
</evidence>
<dbReference type="EMBL" id="HAAD01001123">
    <property type="protein sequence ID" value="CDG67355.1"/>
    <property type="molecule type" value="mRNA"/>
</dbReference>
<dbReference type="InterPro" id="IPR017921">
    <property type="entry name" value="Znf_CTCHY"/>
</dbReference>
<accession>T2M606</accession>
<dbReference type="AlphaFoldDB" id="T2M606"/>
<organism evidence="8">
    <name type="scientific">Hydra vulgaris</name>
    <name type="common">Hydra</name>
    <name type="synonym">Hydra attenuata</name>
    <dbReference type="NCBI Taxonomy" id="6087"/>
    <lineage>
        <taxon>Eukaryota</taxon>
        <taxon>Metazoa</taxon>
        <taxon>Cnidaria</taxon>
        <taxon>Hydrozoa</taxon>
        <taxon>Hydroidolina</taxon>
        <taxon>Anthoathecata</taxon>
        <taxon>Aplanulata</taxon>
        <taxon>Hydridae</taxon>
        <taxon>Hydra</taxon>
    </lineage>
</organism>
<evidence type="ECO:0000256" key="3">
    <source>
        <dbReference type="ARBA" id="ARBA00022603"/>
    </source>
</evidence>
<dbReference type="InterPro" id="IPR001878">
    <property type="entry name" value="Znf_CCHC"/>
</dbReference>
<name>T2M606_HYDVU</name>
<dbReference type="PROSITE" id="PS50158">
    <property type="entry name" value="ZF_CCHC"/>
    <property type="match status" value="1"/>
</dbReference>
<keyword evidence="5" id="KW-0479">Metal-binding</keyword>
<keyword evidence="5" id="KW-0862">Zinc</keyword>
<evidence type="ECO:0000256" key="5">
    <source>
        <dbReference type="PROSITE-ProRule" id="PRU00047"/>
    </source>
</evidence>
<dbReference type="GO" id="GO:0003676">
    <property type="term" value="F:nucleic acid binding"/>
    <property type="evidence" value="ECO:0007669"/>
    <property type="project" value="InterPro"/>
</dbReference>
<evidence type="ECO:0000313" key="8">
    <source>
        <dbReference type="EMBL" id="CDG67355.1"/>
    </source>
</evidence>
<feature type="non-terminal residue" evidence="8">
    <location>
        <position position="1"/>
    </location>
</feature>
<protein>
    <submittedName>
        <fullName evidence="8">Zinc finger CCHC domain-containing protein 4</fullName>
    </submittedName>
</protein>
<keyword evidence="3" id="KW-0489">Methyltransferase</keyword>